<dbReference type="SUPFAM" id="SSF161098">
    <property type="entry name" value="MetI-like"/>
    <property type="match status" value="2"/>
</dbReference>
<feature type="transmembrane region" description="Helical" evidence="8">
    <location>
        <begin position="270"/>
        <end position="289"/>
    </location>
</feature>
<comment type="similarity">
    <text evidence="8">Belongs to the binding-protein-dependent transport system permease family.</text>
</comment>
<dbReference type="Proteomes" id="UP000286997">
    <property type="component" value="Unassembled WGS sequence"/>
</dbReference>
<keyword evidence="7 8" id="KW-0472">Membrane</keyword>
<dbReference type="GO" id="GO:0005886">
    <property type="term" value="C:plasma membrane"/>
    <property type="evidence" value="ECO:0007669"/>
    <property type="project" value="UniProtKB-SubCell"/>
</dbReference>
<comment type="subcellular location">
    <subcellularLocation>
        <location evidence="1">Cell inner membrane</location>
        <topology evidence="1">Multi-pass membrane protein</topology>
    </subcellularLocation>
    <subcellularLocation>
        <location evidence="8">Cell membrane</location>
        <topology evidence="8">Multi-pass membrane protein</topology>
    </subcellularLocation>
</comment>
<feature type="transmembrane region" description="Helical" evidence="8">
    <location>
        <begin position="382"/>
        <end position="404"/>
    </location>
</feature>
<evidence type="ECO:0000256" key="5">
    <source>
        <dbReference type="ARBA" id="ARBA00022692"/>
    </source>
</evidence>
<proteinExistence type="inferred from homology"/>
<gene>
    <name evidence="10" type="ORF">EOE48_21490</name>
</gene>
<reference evidence="10 11" key="1">
    <citation type="submission" date="2019-01" db="EMBL/GenBank/DDBJ databases">
        <authorList>
            <person name="Chen W.-M."/>
        </authorList>
    </citation>
    <scope>NUCLEOTIDE SEQUENCE [LARGE SCALE GENOMIC DNA]</scope>
    <source>
        <strain evidence="10 11">TER-1</strain>
    </source>
</reference>
<evidence type="ECO:0000256" key="7">
    <source>
        <dbReference type="ARBA" id="ARBA00023136"/>
    </source>
</evidence>
<feature type="transmembrane region" description="Helical" evidence="8">
    <location>
        <begin position="320"/>
        <end position="343"/>
    </location>
</feature>
<dbReference type="Pfam" id="PF00528">
    <property type="entry name" value="BPD_transp_1"/>
    <property type="match status" value="2"/>
</dbReference>
<dbReference type="RefSeq" id="WP_127732934.1">
    <property type="nucleotide sequence ID" value="NZ_SACP01000026.1"/>
</dbReference>
<feature type="transmembrane region" description="Helical" evidence="8">
    <location>
        <begin position="416"/>
        <end position="437"/>
    </location>
</feature>
<organism evidence="10 11">
    <name type="scientific">Methylobacterium oryzihabitans</name>
    <dbReference type="NCBI Taxonomy" id="2499852"/>
    <lineage>
        <taxon>Bacteria</taxon>
        <taxon>Pseudomonadati</taxon>
        <taxon>Pseudomonadota</taxon>
        <taxon>Alphaproteobacteria</taxon>
        <taxon>Hyphomicrobiales</taxon>
        <taxon>Methylobacteriaceae</taxon>
        <taxon>Methylobacterium</taxon>
    </lineage>
</organism>
<dbReference type="PANTHER" id="PTHR43357">
    <property type="entry name" value="INNER MEMBRANE ABC TRANSPORTER PERMEASE PROTEIN YDCV"/>
    <property type="match status" value="1"/>
</dbReference>
<name>A0A3S2VQP1_9HYPH</name>
<keyword evidence="4" id="KW-0997">Cell inner membrane</keyword>
<keyword evidence="6 8" id="KW-1133">Transmembrane helix</keyword>
<feature type="transmembrane region" description="Helical" evidence="8">
    <location>
        <begin position="228"/>
        <end position="250"/>
    </location>
</feature>
<evidence type="ECO:0000256" key="2">
    <source>
        <dbReference type="ARBA" id="ARBA00022448"/>
    </source>
</evidence>
<evidence type="ECO:0000259" key="9">
    <source>
        <dbReference type="PROSITE" id="PS50928"/>
    </source>
</evidence>
<evidence type="ECO:0000313" key="10">
    <source>
        <dbReference type="EMBL" id="RVU14843.1"/>
    </source>
</evidence>
<dbReference type="EMBL" id="SACP01000026">
    <property type="protein sequence ID" value="RVU14843.1"/>
    <property type="molecule type" value="Genomic_DNA"/>
</dbReference>
<evidence type="ECO:0000256" key="6">
    <source>
        <dbReference type="ARBA" id="ARBA00022989"/>
    </source>
</evidence>
<feature type="transmembrane region" description="Helical" evidence="8">
    <location>
        <begin position="550"/>
        <end position="570"/>
    </location>
</feature>
<dbReference type="PANTHER" id="PTHR43357:SF4">
    <property type="entry name" value="INNER MEMBRANE ABC TRANSPORTER PERMEASE PROTEIN YDCV"/>
    <property type="match status" value="1"/>
</dbReference>
<dbReference type="InterPro" id="IPR000515">
    <property type="entry name" value="MetI-like"/>
</dbReference>
<sequence length="580" mass="61480">MTSLTAPALGAAPAEAGLPRATGRVDRPLQALTYGIVAVLVLAPIVPIVIQSFSSKPLYDDTGTWTLADYAELAQDPAFWRATANTLLFGAASTLIAQVVGVWLAIVIGRTDLPGRRVLGAVATWPLFVSHLVLAFGWIIAYGPAGIVTAWLTGLIGVEPWNLYTLGGLSLAAGLSMAPLTYLYCVGAARTIDGSLENAARLAGAGPFRTLVTVTLPLLRPAILASTILNFVLAIELLVLPLLLGAPSGLEFLTTFIYTRGFEDSTPRHGMVAAVAVILFVVVTGLVLAQMRLVGDGRRFTTVGGKAARPRRLALGWAKWPTFGLVLAFDAFFVVAILGGLVLRGFTSVLSPFVPLSEALTLDNFRTIFAYEQYVRSIGNTIAVAVAGGVIGTALVAAAALVALRSDVPGRQGLAFLAVYPRAVPGILIGMGFLWAATWLPGLSLLQNTIWILVLAFVMRHLPTGWGAVQPALLQITRDHDRSARIVGSSWTRMATAILLPQMRPALAACFILLFVHFVKEYAAAVFLFAPGSEVMGTTMLTFWVQGENGAVAALATLQVAIVVAFMALLSRLPGVRHHD</sequence>
<comment type="caution">
    <text evidence="10">The sequence shown here is derived from an EMBL/GenBank/DDBJ whole genome shotgun (WGS) entry which is preliminary data.</text>
</comment>
<keyword evidence="2 8" id="KW-0813">Transport</keyword>
<evidence type="ECO:0000256" key="8">
    <source>
        <dbReference type="RuleBase" id="RU363032"/>
    </source>
</evidence>
<dbReference type="AlphaFoldDB" id="A0A3S2VQP1"/>
<dbReference type="GO" id="GO:0055085">
    <property type="term" value="P:transmembrane transport"/>
    <property type="evidence" value="ECO:0007669"/>
    <property type="project" value="InterPro"/>
</dbReference>
<feature type="transmembrane region" description="Helical" evidence="8">
    <location>
        <begin position="31"/>
        <end position="50"/>
    </location>
</feature>
<evidence type="ECO:0000256" key="3">
    <source>
        <dbReference type="ARBA" id="ARBA00022475"/>
    </source>
</evidence>
<evidence type="ECO:0000313" key="11">
    <source>
        <dbReference type="Proteomes" id="UP000286997"/>
    </source>
</evidence>
<keyword evidence="11" id="KW-1185">Reference proteome</keyword>
<accession>A0A3S2VQP1</accession>
<feature type="domain" description="ABC transmembrane type-1" evidence="9">
    <location>
        <begin position="83"/>
        <end position="290"/>
    </location>
</feature>
<protein>
    <submittedName>
        <fullName evidence="10">Iron ABC transporter permease</fullName>
    </submittedName>
</protein>
<dbReference type="PROSITE" id="PS50928">
    <property type="entry name" value="ABC_TM1"/>
    <property type="match status" value="2"/>
</dbReference>
<dbReference type="CDD" id="cd06261">
    <property type="entry name" value="TM_PBP2"/>
    <property type="match status" value="2"/>
</dbReference>
<keyword evidence="5 8" id="KW-0812">Transmembrane</keyword>
<feature type="transmembrane region" description="Helical" evidence="8">
    <location>
        <begin position="449"/>
        <end position="469"/>
    </location>
</feature>
<feature type="transmembrane region" description="Helical" evidence="8">
    <location>
        <begin position="118"/>
        <end position="141"/>
    </location>
</feature>
<evidence type="ECO:0000256" key="4">
    <source>
        <dbReference type="ARBA" id="ARBA00022519"/>
    </source>
</evidence>
<feature type="transmembrane region" description="Helical" evidence="8">
    <location>
        <begin position="87"/>
        <end position="106"/>
    </location>
</feature>
<evidence type="ECO:0000256" key="1">
    <source>
        <dbReference type="ARBA" id="ARBA00004429"/>
    </source>
</evidence>
<feature type="domain" description="ABC transmembrane type-1" evidence="9">
    <location>
        <begin position="378"/>
        <end position="570"/>
    </location>
</feature>
<dbReference type="OrthoDB" id="27542at2"/>
<dbReference type="InterPro" id="IPR035906">
    <property type="entry name" value="MetI-like_sf"/>
</dbReference>
<keyword evidence="3" id="KW-1003">Cell membrane</keyword>
<feature type="transmembrane region" description="Helical" evidence="8">
    <location>
        <begin position="506"/>
        <end position="530"/>
    </location>
</feature>
<dbReference type="Gene3D" id="1.10.3720.10">
    <property type="entry name" value="MetI-like"/>
    <property type="match status" value="2"/>
</dbReference>
<feature type="transmembrane region" description="Helical" evidence="8">
    <location>
        <begin position="161"/>
        <end position="185"/>
    </location>
</feature>